<evidence type="ECO:0000256" key="6">
    <source>
        <dbReference type="SAM" id="MobiDB-lite"/>
    </source>
</evidence>
<dbReference type="PANTHER" id="PTHR21659">
    <property type="entry name" value="HYDROPHOBIC PROTEIN RCI2 LOW TEMPERATURE AND SALT RESPONSIVE PROTEIN LTI6 -RELATED"/>
    <property type="match status" value="1"/>
</dbReference>
<name>A0A8J5F460_ZINOF</name>
<evidence type="ECO:0000256" key="1">
    <source>
        <dbReference type="ARBA" id="ARBA00004370"/>
    </source>
</evidence>
<dbReference type="PROSITE" id="PS01309">
    <property type="entry name" value="UPF0057"/>
    <property type="match status" value="1"/>
</dbReference>
<reference evidence="8 9" key="1">
    <citation type="submission" date="2020-08" db="EMBL/GenBank/DDBJ databases">
        <title>Plant Genome Project.</title>
        <authorList>
            <person name="Zhang R.-G."/>
        </authorList>
    </citation>
    <scope>NUCLEOTIDE SEQUENCE [LARGE SCALE GENOMIC DNA]</scope>
    <source>
        <tissue evidence="8">Rhizome</tissue>
    </source>
</reference>
<accession>A0A8J5F460</accession>
<dbReference type="SUPFAM" id="SSF81665">
    <property type="entry name" value="Calcium ATPase, transmembrane domain M"/>
    <property type="match status" value="1"/>
</dbReference>
<proteinExistence type="inferred from homology"/>
<evidence type="ECO:0000313" key="8">
    <source>
        <dbReference type="EMBL" id="KAG6477398.1"/>
    </source>
</evidence>
<comment type="similarity">
    <text evidence="2">Belongs to the UPF0057 (PMP3) family.</text>
</comment>
<feature type="transmembrane region" description="Helical" evidence="7">
    <location>
        <begin position="175"/>
        <end position="199"/>
    </location>
</feature>
<feature type="region of interest" description="Disordered" evidence="6">
    <location>
        <begin position="36"/>
        <end position="88"/>
    </location>
</feature>
<feature type="compositionally biased region" description="Basic residues" evidence="6">
    <location>
        <begin position="53"/>
        <end position="63"/>
    </location>
</feature>
<dbReference type="EMBL" id="JACMSC010000018">
    <property type="protein sequence ID" value="KAG6477398.1"/>
    <property type="molecule type" value="Genomic_DNA"/>
</dbReference>
<comment type="caution">
    <text evidence="8">The sequence shown here is derived from an EMBL/GenBank/DDBJ whole genome shotgun (WGS) entry which is preliminary data.</text>
</comment>
<feature type="compositionally biased region" description="Polar residues" evidence="6">
    <location>
        <begin position="66"/>
        <end position="79"/>
    </location>
</feature>
<feature type="transmembrane region" description="Helical" evidence="7">
    <location>
        <begin position="143"/>
        <end position="163"/>
    </location>
</feature>
<evidence type="ECO:0008006" key="10">
    <source>
        <dbReference type="Google" id="ProtNLM"/>
    </source>
</evidence>
<dbReference type="GO" id="GO:0016020">
    <property type="term" value="C:membrane"/>
    <property type="evidence" value="ECO:0007669"/>
    <property type="project" value="UniProtKB-SubCell"/>
</dbReference>
<organism evidence="8 9">
    <name type="scientific">Zingiber officinale</name>
    <name type="common">Ginger</name>
    <name type="synonym">Amomum zingiber</name>
    <dbReference type="NCBI Taxonomy" id="94328"/>
    <lineage>
        <taxon>Eukaryota</taxon>
        <taxon>Viridiplantae</taxon>
        <taxon>Streptophyta</taxon>
        <taxon>Embryophyta</taxon>
        <taxon>Tracheophyta</taxon>
        <taxon>Spermatophyta</taxon>
        <taxon>Magnoliopsida</taxon>
        <taxon>Liliopsida</taxon>
        <taxon>Zingiberales</taxon>
        <taxon>Zingiberaceae</taxon>
        <taxon>Zingiber</taxon>
    </lineage>
</organism>
<feature type="region of interest" description="Disordered" evidence="6">
    <location>
        <begin position="1"/>
        <end position="20"/>
    </location>
</feature>
<dbReference type="InterPro" id="IPR023298">
    <property type="entry name" value="ATPase_P-typ_TM_dom_sf"/>
</dbReference>
<evidence type="ECO:0000256" key="2">
    <source>
        <dbReference type="ARBA" id="ARBA00009530"/>
    </source>
</evidence>
<dbReference type="PANTHER" id="PTHR21659:SF119">
    <property type="entry name" value="HYDROPHOBIC PROTEIN OSR8"/>
    <property type="match status" value="1"/>
</dbReference>
<evidence type="ECO:0000256" key="5">
    <source>
        <dbReference type="ARBA" id="ARBA00023136"/>
    </source>
</evidence>
<gene>
    <name evidence="8" type="ORF">ZIOFF_066653</name>
</gene>
<dbReference type="AlphaFoldDB" id="A0A8J5F460"/>
<evidence type="ECO:0000313" key="9">
    <source>
        <dbReference type="Proteomes" id="UP000734854"/>
    </source>
</evidence>
<protein>
    <recommendedName>
        <fullName evidence="10">Low temperature and salt responsive protein</fullName>
    </recommendedName>
</protein>
<evidence type="ECO:0000256" key="3">
    <source>
        <dbReference type="ARBA" id="ARBA00022692"/>
    </source>
</evidence>
<keyword evidence="4 7" id="KW-1133">Transmembrane helix</keyword>
<keyword evidence="5 7" id="KW-0472">Membrane</keyword>
<sequence>MRRLHLVHHRDGSLVRPRLGAPLPTRQWRRILDGRASAPRASTPSLNSTHHLPSPRHRRRRPHSGVFSTVSYGHPSSPSAEARGGSQHPSDAAMAVYLGRPAGRPTDTSAPQTSTHNLFMRSQIQIRRSRRIRRRSIPRSSKVIMGLCIRFLEILCAIILPPLGVFFRYGCCKMEFWLCVVLTILGYIPGIIYAIYVIVTNPEGHHHHDDNDEYRPV</sequence>
<evidence type="ECO:0000256" key="7">
    <source>
        <dbReference type="SAM" id="Phobius"/>
    </source>
</evidence>
<evidence type="ECO:0000256" key="4">
    <source>
        <dbReference type="ARBA" id="ARBA00022989"/>
    </source>
</evidence>
<keyword evidence="9" id="KW-1185">Reference proteome</keyword>
<comment type="subcellular location">
    <subcellularLocation>
        <location evidence="1">Membrane</location>
    </subcellularLocation>
</comment>
<dbReference type="Pfam" id="PF01679">
    <property type="entry name" value="Pmp3"/>
    <property type="match status" value="1"/>
</dbReference>
<dbReference type="InterPro" id="IPR000612">
    <property type="entry name" value="PMP3"/>
</dbReference>
<dbReference type="Proteomes" id="UP000734854">
    <property type="component" value="Unassembled WGS sequence"/>
</dbReference>
<keyword evidence="3 7" id="KW-0812">Transmembrane</keyword>